<dbReference type="AlphaFoldDB" id="A0A1G7SQB6"/>
<protein>
    <submittedName>
        <fullName evidence="2">Acetyltransferase (GNAT) family protein</fullName>
    </submittedName>
</protein>
<feature type="domain" description="N-acetyltransferase" evidence="1">
    <location>
        <begin position="1"/>
        <end position="145"/>
    </location>
</feature>
<keyword evidence="2" id="KW-0808">Transferase</keyword>
<dbReference type="CDD" id="cd04301">
    <property type="entry name" value="NAT_SF"/>
    <property type="match status" value="1"/>
</dbReference>
<dbReference type="GO" id="GO:0016747">
    <property type="term" value="F:acyltransferase activity, transferring groups other than amino-acyl groups"/>
    <property type="evidence" value="ECO:0007669"/>
    <property type="project" value="InterPro"/>
</dbReference>
<evidence type="ECO:0000313" key="2">
    <source>
        <dbReference type="EMBL" id="SDG25141.1"/>
    </source>
</evidence>
<dbReference type="STRING" id="454006.SAMN05421825_3044"/>
<reference evidence="3" key="1">
    <citation type="submission" date="2016-10" db="EMBL/GenBank/DDBJ databases">
        <authorList>
            <person name="Varghese N."/>
            <person name="Submissions S."/>
        </authorList>
    </citation>
    <scope>NUCLEOTIDE SEQUENCE [LARGE SCALE GENOMIC DNA]</scope>
    <source>
        <strain evidence="3">DSM 19684</strain>
    </source>
</reference>
<name>A0A1G7SQB6_9FLAO</name>
<dbReference type="OrthoDB" id="9805924at2"/>
<sequence length="145" mass="16790">MDFRIAATREEIAFCKDVLFAFRTNLDESTYIDLILDMIENEKFSLVYIPNEDNTKAAGFVGYRVLHTLRTSWMIYIDDLYTDPDHRGKGYAGALLDYVDQEALEKGIQSVHLDSGYMLHDAHRLYLNKKYILACNHFAKIVRNG</sequence>
<evidence type="ECO:0000259" key="1">
    <source>
        <dbReference type="PROSITE" id="PS51186"/>
    </source>
</evidence>
<dbReference type="Pfam" id="PF00583">
    <property type="entry name" value="Acetyltransf_1"/>
    <property type="match status" value="1"/>
</dbReference>
<dbReference type="SUPFAM" id="SSF55729">
    <property type="entry name" value="Acyl-CoA N-acyltransferases (Nat)"/>
    <property type="match status" value="1"/>
</dbReference>
<dbReference type="InterPro" id="IPR000182">
    <property type="entry name" value="GNAT_dom"/>
</dbReference>
<organism evidence="2 3">
    <name type="scientific">Epilithonimonas hungarica</name>
    <dbReference type="NCBI Taxonomy" id="454006"/>
    <lineage>
        <taxon>Bacteria</taxon>
        <taxon>Pseudomonadati</taxon>
        <taxon>Bacteroidota</taxon>
        <taxon>Flavobacteriia</taxon>
        <taxon>Flavobacteriales</taxon>
        <taxon>Weeksellaceae</taxon>
        <taxon>Chryseobacterium group</taxon>
        <taxon>Epilithonimonas</taxon>
    </lineage>
</organism>
<proteinExistence type="predicted"/>
<gene>
    <name evidence="2" type="ORF">SAMN05421825_3044</name>
</gene>
<accession>A0A1G7SQB6</accession>
<dbReference type="RefSeq" id="WP_089874248.1">
    <property type="nucleotide sequence ID" value="NZ_FNBH01000003.1"/>
</dbReference>
<dbReference type="PROSITE" id="PS51186">
    <property type="entry name" value="GNAT"/>
    <property type="match status" value="1"/>
</dbReference>
<keyword evidence="3" id="KW-1185">Reference proteome</keyword>
<dbReference type="Proteomes" id="UP000199203">
    <property type="component" value="Unassembled WGS sequence"/>
</dbReference>
<evidence type="ECO:0000313" key="3">
    <source>
        <dbReference type="Proteomes" id="UP000199203"/>
    </source>
</evidence>
<dbReference type="EMBL" id="FNBH01000003">
    <property type="protein sequence ID" value="SDG25141.1"/>
    <property type="molecule type" value="Genomic_DNA"/>
</dbReference>
<dbReference type="Gene3D" id="3.40.630.30">
    <property type="match status" value="1"/>
</dbReference>
<dbReference type="InterPro" id="IPR016181">
    <property type="entry name" value="Acyl_CoA_acyltransferase"/>
</dbReference>